<evidence type="ECO:0000313" key="2">
    <source>
        <dbReference type="EMBL" id="MDJ1171645.1"/>
    </source>
</evidence>
<feature type="domain" description="Glycosyltransferase subfamily 4-like N-terminal" evidence="1">
    <location>
        <begin position="1"/>
        <end position="138"/>
    </location>
</feature>
<keyword evidence="3" id="KW-1185">Reference proteome</keyword>
<dbReference type="Pfam" id="PF13579">
    <property type="entry name" value="Glyco_trans_4_4"/>
    <property type="match status" value="1"/>
</dbReference>
<comment type="caution">
    <text evidence="2">The sequence shown here is derived from an EMBL/GenBank/DDBJ whole genome shotgun (WGS) entry which is preliminary data.</text>
</comment>
<dbReference type="EMBL" id="JAQOSP010000121">
    <property type="protein sequence ID" value="MDJ1171645.1"/>
    <property type="molecule type" value="Genomic_DNA"/>
</dbReference>
<dbReference type="SUPFAM" id="SSF53756">
    <property type="entry name" value="UDP-Glycosyltransferase/glycogen phosphorylase"/>
    <property type="match status" value="1"/>
</dbReference>
<organism evidence="2 3">
    <name type="scientific">Roseofilum acuticapitatum BLCC-M154</name>
    <dbReference type="NCBI Taxonomy" id="3022444"/>
    <lineage>
        <taxon>Bacteria</taxon>
        <taxon>Bacillati</taxon>
        <taxon>Cyanobacteriota</taxon>
        <taxon>Cyanophyceae</taxon>
        <taxon>Desertifilales</taxon>
        <taxon>Desertifilaceae</taxon>
        <taxon>Roseofilum</taxon>
        <taxon>Roseofilum acuticapitatum</taxon>
    </lineage>
</organism>
<name>A0ABT7AXK2_9CYAN</name>
<proteinExistence type="predicted"/>
<sequence>MVAAGHRVDLFARSSYTETPWFSSTKVKGVNVISLPSIPLRGVDAVFNSALGAIATYLRSYDLVHIHALGPALFCWLPKLMGSTTVIVTCHGLDWQRSKWGAFSSRLIHLGEKMAVRYADEITVVSQALQDYFKTTYGIITPCIPNAPATYLGSDAHSTYLQLQISILKSLNNWRLITRRLYSQVKLEGLNLRISSGEQVCLCCPPI</sequence>
<evidence type="ECO:0000313" key="3">
    <source>
        <dbReference type="Proteomes" id="UP001235303"/>
    </source>
</evidence>
<gene>
    <name evidence="2" type="ORF">PMG71_19620</name>
</gene>
<dbReference type="InterPro" id="IPR028098">
    <property type="entry name" value="Glyco_trans_4-like_N"/>
</dbReference>
<protein>
    <submittedName>
        <fullName evidence="2">Glycosyltransferase</fullName>
    </submittedName>
</protein>
<reference evidence="2 3" key="1">
    <citation type="submission" date="2023-01" db="EMBL/GenBank/DDBJ databases">
        <title>Novel diversity within Roseofilum (Cyanobacteria; Desertifilaceae) from marine benthic mats with descriptions of four novel species.</title>
        <authorList>
            <person name="Wang Y."/>
            <person name="Berthold D.E."/>
            <person name="Hu J."/>
            <person name="Lefler F.W."/>
            <person name="Laughinghouse H.D. IV."/>
        </authorList>
    </citation>
    <scope>NUCLEOTIDE SEQUENCE [LARGE SCALE GENOMIC DNA]</scope>
    <source>
        <strain evidence="2 3">BLCC-M154</strain>
    </source>
</reference>
<dbReference type="Proteomes" id="UP001235303">
    <property type="component" value="Unassembled WGS sequence"/>
</dbReference>
<evidence type="ECO:0000259" key="1">
    <source>
        <dbReference type="Pfam" id="PF13579"/>
    </source>
</evidence>
<accession>A0ABT7AXK2</accession>
<dbReference type="Gene3D" id="3.40.50.2000">
    <property type="entry name" value="Glycogen Phosphorylase B"/>
    <property type="match status" value="1"/>
</dbReference>